<dbReference type="Pfam" id="PF00069">
    <property type="entry name" value="Pkinase"/>
    <property type="match status" value="1"/>
</dbReference>
<evidence type="ECO:0000256" key="8">
    <source>
        <dbReference type="RuleBase" id="RU000304"/>
    </source>
</evidence>
<dbReference type="GO" id="GO:0004674">
    <property type="term" value="F:protein serine/threonine kinase activity"/>
    <property type="evidence" value="ECO:0007669"/>
    <property type="project" value="UniProtKB-KW"/>
</dbReference>
<evidence type="ECO:0000256" key="5">
    <source>
        <dbReference type="ARBA" id="ARBA00022777"/>
    </source>
</evidence>
<gene>
    <name evidence="10" type="ORF">SteCoe_11006</name>
</gene>
<dbReference type="PROSITE" id="PS00107">
    <property type="entry name" value="PROTEIN_KINASE_ATP"/>
    <property type="match status" value="1"/>
</dbReference>
<dbReference type="InterPro" id="IPR017441">
    <property type="entry name" value="Protein_kinase_ATP_BS"/>
</dbReference>
<evidence type="ECO:0000259" key="9">
    <source>
        <dbReference type="PROSITE" id="PS50011"/>
    </source>
</evidence>
<evidence type="ECO:0000256" key="3">
    <source>
        <dbReference type="ARBA" id="ARBA00022679"/>
    </source>
</evidence>
<reference evidence="10 11" key="1">
    <citation type="submission" date="2016-11" db="EMBL/GenBank/DDBJ databases">
        <title>The macronuclear genome of Stentor coeruleus: a giant cell with tiny introns.</title>
        <authorList>
            <person name="Slabodnick M."/>
            <person name="Ruby J.G."/>
            <person name="Reiff S.B."/>
            <person name="Swart E.C."/>
            <person name="Gosai S."/>
            <person name="Prabakaran S."/>
            <person name="Witkowska E."/>
            <person name="Larue G.E."/>
            <person name="Fisher S."/>
            <person name="Freeman R.M."/>
            <person name="Gunawardena J."/>
            <person name="Chu W."/>
            <person name="Stover N.A."/>
            <person name="Gregory B.D."/>
            <person name="Nowacki M."/>
            <person name="Derisi J."/>
            <person name="Roy S.W."/>
            <person name="Marshall W.F."/>
            <person name="Sood P."/>
        </authorList>
    </citation>
    <scope>NUCLEOTIDE SEQUENCE [LARGE SCALE GENOMIC DNA]</scope>
    <source>
        <strain evidence="10">WM001</strain>
    </source>
</reference>
<comment type="similarity">
    <text evidence="8">Belongs to the protein kinase superfamily.</text>
</comment>
<dbReference type="PROSITE" id="PS50011">
    <property type="entry name" value="PROTEIN_KINASE_DOM"/>
    <property type="match status" value="1"/>
</dbReference>
<feature type="domain" description="Protein kinase" evidence="9">
    <location>
        <begin position="42"/>
        <end position="299"/>
    </location>
</feature>
<dbReference type="GO" id="GO:0005634">
    <property type="term" value="C:nucleus"/>
    <property type="evidence" value="ECO:0007669"/>
    <property type="project" value="TreeGrafter"/>
</dbReference>
<dbReference type="Gene3D" id="3.30.200.20">
    <property type="entry name" value="Phosphorylase Kinase, domain 1"/>
    <property type="match status" value="1"/>
</dbReference>
<evidence type="ECO:0000256" key="1">
    <source>
        <dbReference type="ARBA" id="ARBA00011245"/>
    </source>
</evidence>
<comment type="caution">
    <text evidence="10">The sequence shown here is derived from an EMBL/GenBank/DDBJ whole genome shotgun (WGS) entry which is preliminary data.</text>
</comment>
<name>A0A1R2CEE4_9CILI</name>
<comment type="subunit">
    <text evidence="1">Monomer.</text>
</comment>
<dbReference type="PIRSF" id="PIRSF000654">
    <property type="entry name" value="Integrin-linked_kinase"/>
    <property type="match status" value="1"/>
</dbReference>
<dbReference type="PANTHER" id="PTHR24345">
    <property type="entry name" value="SERINE/THREONINE-PROTEIN KINASE PLK"/>
    <property type="match status" value="1"/>
</dbReference>
<dbReference type="InterPro" id="IPR011009">
    <property type="entry name" value="Kinase-like_dom_sf"/>
</dbReference>
<dbReference type="FunFam" id="1.10.510.10:FF:000571">
    <property type="entry name" value="Maternal embryonic leucine zipper kinase"/>
    <property type="match status" value="1"/>
</dbReference>
<feature type="binding site" evidence="7">
    <location>
        <position position="75"/>
    </location>
    <ligand>
        <name>ATP</name>
        <dbReference type="ChEBI" id="CHEBI:30616"/>
    </ligand>
</feature>
<keyword evidence="3" id="KW-0808">Transferase</keyword>
<protein>
    <recommendedName>
        <fullName evidence="9">Protein kinase domain-containing protein</fullName>
    </recommendedName>
</protein>
<keyword evidence="2 8" id="KW-0723">Serine/threonine-protein kinase</keyword>
<proteinExistence type="inferred from homology"/>
<evidence type="ECO:0000313" key="11">
    <source>
        <dbReference type="Proteomes" id="UP000187209"/>
    </source>
</evidence>
<dbReference type="PROSITE" id="PS00108">
    <property type="entry name" value="PROTEIN_KINASE_ST"/>
    <property type="match status" value="1"/>
</dbReference>
<keyword evidence="5" id="KW-0418">Kinase</keyword>
<keyword evidence="4 7" id="KW-0547">Nucleotide-binding</keyword>
<evidence type="ECO:0000256" key="2">
    <source>
        <dbReference type="ARBA" id="ARBA00022527"/>
    </source>
</evidence>
<organism evidence="10 11">
    <name type="scientific">Stentor coeruleus</name>
    <dbReference type="NCBI Taxonomy" id="5963"/>
    <lineage>
        <taxon>Eukaryota</taxon>
        <taxon>Sar</taxon>
        <taxon>Alveolata</taxon>
        <taxon>Ciliophora</taxon>
        <taxon>Postciliodesmatophora</taxon>
        <taxon>Heterotrichea</taxon>
        <taxon>Heterotrichida</taxon>
        <taxon>Stentoridae</taxon>
        <taxon>Stentor</taxon>
    </lineage>
</organism>
<dbReference type="SMART" id="SM00220">
    <property type="entry name" value="S_TKc"/>
    <property type="match status" value="1"/>
</dbReference>
<dbReference type="Proteomes" id="UP000187209">
    <property type="component" value="Unassembled WGS sequence"/>
</dbReference>
<accession>A0A1R2CEE4</accession>
<dbReference type="SUPFAM" id="SSF56112">
    <property type="entry name" value="Protein kinase-like (PK-like)"/>
    <property type="match status" value="1"/>
</dbReference>
<dbReference type="AlphaFoldDB" id="A0A1R2CEE4"/>
<dbReference type="Gene3D" id="1.10.510.10">
    <property type="entry name" value="Transferase(Phosphotransferase) domain 1"/>
    <property type="match status" value="1"/>
</dbReference>
<dbReference type="PANTHER" id="PTHR24345:SF0">
    <property type="entry name" value="CELL CYCLE SERINE_THREONINE-PROTEIN KINASE CDC5_MSD2"/>
    <property type="match status" value="1"/>
</dbReference>
<evidence type="ECO:0000256" key="6">
    <source>
        <dbReference type="ARBA" id="ARBA00022840"/>
    </source>
</evidence>
<keyword evidence="11" id="KW-1185">Reference proteome</keyword>
<dbReference type="GO" id="GO:0005524">
    <property type="term" value="F:ATP binding"/>
    <property type="evidence" value="ECO:0007669"/>
    <property type="project" value="UniProtKB-UniRule"/>
</dbReference>
<sequence length="306" mass="35007">MGCVSIKHIKSHYHKIQPHKRSVEASRGSISDDTFLIESLGYLYISSIGSGVYSNVISAKHMISKTYRAVKVIKKSKLITEHYSENCTLKESEILETVSHPHILNYYETLEDQNCFYVVTELCKGGNLSQGLYKKGKFSEKDVVYVMFQILQAVEFLHKEMVAHRDLKPDNILLEECDGYKVKIGDFGNATWFEKEHLMFGCYGSPSYIPPEVLDGGYNEKVDIWSCGIMTYVLLTGKLPYYGYDPLNIKIQVYSKPFQITEENSEGISEECKELLKKMLRIKPEERVSATEALSDVWFKNIQGDN</sequence>
<dbReference type="EMBL" id="MPUH01000180">
    <property type="protein sequence ID" value="OMJ87320.1"/>
    <property type="molecule type" value="Genomic_DNA"/>
</dbReference>
<dbReference type="InterPro" id="IPR000719">
    <property type="entry name" value="Prot_kinase_dom"/>
</dbReference>
<dbReference type="OrthoDB" id="10252354at2759"/>
<evidence type="ECO:0000256" key="7">
    <source>
        <dbReference type="PROSITE-ProRule" id="PRU10141"/>
    </source>
</evidence>
<evidence type="ECO:0000256" key="4">
    <source>
        <dbReference type="ARBA" id="ARBA00022741"/>
    </source>
</evidence>
<dbReference type="InterPro" id="IPR008271">
    <property type="entry name" value="Ser/Thr_kinase_AS"/>
</dbReference>
<keyword evidence="6 7" id="KW-0067">ATP-binding</keyword>
<evidence type="ECO:0000313" key="10">
    <source>
        <dbReference type="EMBL" id="OMJ87320.1"/>
    </source>
</evidence>